<evidence type="ECO:0000313" key="5">
    <source>
        <dbReference type="EMBL" id="MDV5392798.1"/>
    </source>
</evidence>
<dbReference type="Proteomes" id="UP001187859">
    <property type="component" value="Unassembled WGS sequence"/>
</dbReference>
<dbReference type="AlphaFoldDB" id="A0AAE4TQC9"/>
<dbReference type="GO" id="GO:0015679">
    <property type="term" value="P:plasma membrane copper ion transport"/>
    <property type="evidence" value="ECO:0007669"/>
    <property type="project" value="TreeGrafter"/>
</dbReference>
<comment type="caution">
    <text evidence="5">The sequence shown here is derived from an EMBL/GenBank/DDBJ whole genome shotgun (WGS) entry which is preliminary data.</text>
</comment>
<dbReference type="GO" id="GO:0060003">
    <property type="term" value="P:copper ion export"/>
    <property type="evidence" value="ECO:0007669"/>
    <property type="project" value="TreeGrafter"/>
</dbReference>
<feature type="signal peptide" evidence="2">
    <location>
        <begin position="1"/>
        <end position="49"/>
    </location>
</feature>
<feature type="domain" description="CusB-like beta-barrel" evidence="3">
    <location>
        <begin position="265"/>
        <end position="338"/>
    </location>
</feature>
<dbReference type="Gene3D" id="1.10.287.470">
    <property type="entry name" value="Helix hairpin bin"/>
    <property type="match status" value="1"/>
</dbReference>
<dbReference type="Gene3D" id="2.40.30.170">
    <property type="match status" value="1"/>
</dbReference>
<keyword evidence="1" id="KW-0813">Transport</keyword>
<dbReference type="GO" id="GO:0030288">
    <property type="term" value="C:outer membrane-bounded periplasmic space"/>
    <property type="evidence" value="ECO:0007669"/>
    <property type="project" value="TreeGrafter"/>
</dbReference>
<dbReference type="Pfam" id="PF25954">
    <property type="entry name" value="Beta-barrel_RND_2"/>
    <property type="match status" value="1"/>
</dbReference>
<sequence length="434" mass="46176">MNSTFPKSVFHSFANVSAAGFISVFTPSRLALALMLTSLTLITPTSAFAGDGHDHAGEKQVNNAAKSTAAEQAPDDHSEQALTFTPAQLELAGIRLLPLSSDSLSLANLNLDVRATASLVVDRDRTATLAPQLDVRVQARHVVPGQEVKKGEPLLTLGGAAVAQAQADYINAAAEWSRVKRMSEGAVSVSRRMQAQVDAELKRAILEAIKMTPEQIRTLESTPEAIGSYQLLAPIDGRVQQDIAMLGQVFSAGTPLMQLTDESHLWVEAQLTPAQAVNVKVGAPALIQVGDKTLAGKIIGRSHELDSVTRTEQVLVSIPNPDHVLHAGQFAELYFADASQNMAAASSGSGISSGIVLPDAALTRSSDGDWQIFIQDEDGFEAIEVELVQRQRGLSLVRGSELDKARQAQLKVVVAGAFFLASEQAKAGFDIHAH</sequence>
<organism evidence="5 6">
    <name type="scientific">Shewanella xiamenensis</name>
    <dbReference type="NCBI Taxonomy" id="332186"/>
    <lineage>
        <taxon>Bacteria</taxon>
        <taxon>Pseudomonadati</taxon>
        <taxon>Pseudomonadota</taxon>
        <taxon>Gammaproteobacteria</taxon>
        <taxon>Alteromonadales</taxon>
        <taxon>Shewanellaceae</taxon>
        <taxon>Shewanella</taxon>
    </lineage>
</organism>
<feature type="chain" id="PRO_5041989860" evidence="2">
    <location>
        <begin position="50"/>
        <end position="434"/>
    </location>
</feature>
<dbReference type="PANTHER" id="PTHR30097">
    <property type="entry name" value="CATION EFFLUX SYSTEM PROTEIN CUSB"/>
    <property type="match status" value="1"/>
</dbReference>
<name>A0AAE4TQC9_9GAMM</name>
<dbReference type="Gene3D" id="2.40.50.100">
    <property type="match status" value="1"/>
</dbReference>
<reference evidence="5" key="1">
    <citation type="submission" date="2023-05" db="EMBL/GenBank/DDBJ databases">
        <title>Colonisation of extended spectrum b-lactamase- and carbapenemase-producing bacteria on hospital surfaces from low- and middle-income countries.</title>
        <authorList>
            <person name="Nieto-Rosado M."/>
            <person name="Sands K."/>
            <person name="Iregbu K."/>
            <person name="Zahra R."/>
            <person name="Mazarati J.B."/>
            <person name="Mehtar S."/>
            <person name="Barnards-Group B."/>
            <person name="Walsh T.R."/>
        </authorList>
    </citation>
    <scope>NUCLEOTIDE SEQUENCE</scope>
    <source>
        <strain evidence="5">PP-E493</strain>
    </source>
</reference>
<evidence type="ECO:0000256" key="2">
    <source>
        <dbReference type="SAM" id="SignalP"/>
    </source>
</evidence>
<evidence type="ECO:0000259" key="4">
    <source>
        <dbReference type="Pfam" id="PF25973"/>
    </source>
</evidence>
<dbReference type="Pfam" id="PF25973">
    <property type="entry name" value="BSH_CzcB"/>
    <property type="match status" value="1"/>
</dbReference>
<dbReference type="SUPFAM" id="SSF111369">
    <property type="entry name" value="HlyD-like secretion proteins"/>
    <property type="match status" value="1"/>
</dbReference>
<feature type="domain" description="CzcB-like barrel-sandwich hybrid" evidence="4">
    <location>
        <begin position="125"/>
        <end position="261"/>
    </location>
</feature>
<dbReference type="InterPro" id="IPR051909">
    <property type="entry name" value="MFP_Cation_Efflux"/>
</dbReference>
<proteinExistence type="predicted"/>
<gene>
    <name evidence="5" type="ORF">QM089_21620</name>
</gene>
<dbReference type="PANTHER" id="PTHR30097:SF15">
    <property type="entry name" value="CATION EFFLUX SYSTEM PROTEIN CUSB"/>
    <property type="match status" value="1"/>
</dbReference>
<dbReference type="GO" id="GO:0046914">
    <property type="term" value="F:transition metal ion binding"/>
    <property type="evidence" value="ECO:0007669"/>
    <property type="project" value="TreeGrafter"/>
</dbReference>
<protein>
    <submittedName>
        <fullName evidence="5">Efflux RND transporter periplasmic adaptor subunit</fullName>
    </submittedName>
</protein>
<dbReference type="InterPro" id="IPR058647">
    <property type="entry name" value="BSH_CzcB-like"/>
</dbReference>
<dbReference type="EMBL" id="JASGOQ010000001">
    <property type="protein sequence ID" value="MDV5392798.1"/>
    <property type="molecule type" value="Genomic_DNA"/>
</dbReference>
<evidence type="ECO:0000256" key="1">
    <source>
        <dbReference type="ARBA" id="ARBA00022448"/>
    </source>
</evidence>
<dbReference type="RefSeq" id="WP_264889188.1">
    <property type="nucleotide sequence ID" value="NZ_AP026732.1"/>
</dbReference>
<keyword evidence="2" id="KW-0732">Signal</keyword>
<evidence type="ECO:0000313" key="6">
    <source>
        <dbReference type="Proteomes" id="UP001187859"/>
    </source>
</evidence>
<evidence type="ECO:0000259" key="3">
    <source>
        <dbReference type="Pfam" id="PF25954"/>
    </source>
</evidence>
<dbReference type="InterPro" id="IPR058792">
    <property type="entry name" value="Beta-barrel_RND_2"/>
</dbReference>
<accession>A0AAE4TQC9</accession>